<evidence type="ECO:0000256" key="3">
    <source>
        <dbReference type="ARBA" id="ARBA00022692"/>
    </source>
</evidence>
<feature type="transmembrane region" description="Helical" evidence="7">
    <location>
        <begin position="52"/>
        <end position="77"/>
    </location>
</feature>
<dbReference type="Gene3D" id="1.10.1220.70">
    <property type="match status" value="1"/>
</dbReference>
<evidence type="ECO:0000256" key="4">
    <source>
        <dbReference type="ARBA" id="ARBA00022989"/>
    </source>
</evidence>
<reference evidence="9 10" key="1">
    <citation type="submission" date="2022-05" db="EMBL/GenBank/DDBJ databases">
        <authorList>
            <consortium name="Genoscope - CEA"/>
            <person name="William W."/>
        </authorList>
    </citation>
    <scope>NUCLEOTIDE SEQUENCE [LARGE SCALE GENOMIC DNA]</scope>
</reference>
<evidence type="ECO:0000259" key="8">
    <source>
        <dbReference type="PROSITE" id="PS50262"/>
    </source>
</evidence>
<name>A0ABN8SR60_9CNID</name>
<keyword evidence="6" id="KW-0297">G-protein coupled receptor</keyword>
<evidence type="ECO:0000256" key="1">
    <source>
        <dbReference type="ARBA" id="ARBA00004651"/>
    </source>
</evidence>
<dbReference type="InterPro" id="IPR000276">
    <property type="entry name" value="GPCR_Rhodpsn"/>
</dbReference>
<keyword evidence="10" id="KW-1185">Reference proteome</keyword>
<dbReference type="PRINTS" id="PR00237">
    <property type="entry name" value="GPCRRHODOPSN"/>
</dbReference>
<gene>
    <name evidence="9" type="ORF">PEVE_00027131</name>
</gene>
<feature type="transmembrane region" description="Helical" evidence="7">
    <location>
        <begin position="175"/>
        <end position="195"/>
    </location>
</feature>
<dbReference type="InterPro" id="IPR017452">
    <property type="entry name" value="GPCR_Rhodpsn_7TM"/>
</dbReference>
<feature type="transmembrane region" description="Helical" evidence="7">
    <location>
        <begin position="339"/>
        <end position="358"/>
    </location>
</feature>
<keyword evidence="2" id="KW-1003">Cell membrane</keyword>
<dbReference type="Proteomes" id="UP001159427">
    <property type="component" value="Unassembled WGS sequence"/>
</dbReference>
<sequence>STVDRFLAIHLHLREQELVTHKRVVAVSSCHRAKEECRMTEAEGFQGLPTTLVANCAVNAFLSFTAILLNVITIQALRKTASLSKTLKTLLLSLAVSDLGVGLLAQPLYTATLVIKIDQSTLFGCSVQCISRSFRLLGYVFLPASFFGIFAFTVDRFLAIHLHLRYQEVVTYKRIVALVISIWVLSSALSVLTLIGNLEKVLSSVIGIIGSVCLIIAGALCCKMHAVVRRHRNEINSALQVQQVAQNGKLASDARLKKTALAIFYVYVVFLGCYVPYFCVRAASIICGESVLRQHLFYYFLTLIYLNSSLNPLVYCWKMRNIRQAVMSVLRNIFQRHHLFYYFLTLIYLNSSLNPLVYCWKMRNIRQAVMSVLRNIFQSQ</sequence>
<feature type="transmembrane region" description="Helical" evidence="7">
    <location>
        <begin position="201"/>
        <end position="222"/>
    </location>
</feature>
<evidence type="ECO:0000256" key="5">
    <source>
        <dbReference type="ARBA" id="ARBA00023136"/>
    </source>
</evidence>
<feature type="transmembrane region" description="Helical" evidence="7">
    <location>
        <begin position="259"/>
        <end position="277"/>
    </location>
</feature>
<dbReference type="PANTHER" id="PTHR22750">
    <property type="entry name" value="G-PROTEIN COUPLED RECEPTOR"/>
    <property type="match status" value="1"/>
</dbReference>
<keyword evidence="4 7" id="KW-1133">Transmembrane helix</keyword>
<comment type="caution">
    <text evidence="9">The sequence shown here is derived from an EMBL/GenBank/DDBJ whole genome shotgun (WGS) entry which is preliminary data.</text>
</comment>
<organism evidence="9 10">
    <name type="scientific">Porites evermanni</name>
    <dbReference type="NCBI Taxonomy" id="104178"/>
    <lineage>
        <taxon>Eukaryota</taxon>
        <taxon>Metazoa</taxon>
        <taxon>Cnidaria</taxon>
        <taxon>Anthozoa</taxon>
        <taxon>Hexacorallia</taxon>
        <taxon>Scleractinia</taxon>
        <taxon>Fungiina</taxon>
        <taxon>Poritidae</taxon>
        <taxon>Porites</taxon>
    </lineage>
</organism>
<dbReference type="SUPFAM" id="SSF81321">
    <property type="entry name" value="Family A G protein-coupled receptor-like"/>
    <property type="match status" value="2"/>
</dbReference>
<feature type="transmembrane region" description="Helical" evidence="7">
    <location>
        <begin position="89"/>
        <end position="109"/>
    </location>
</feature>
<dbReference type="EMBL" id="CALNXI010003700">
    <property type="protein sequence ID" value="CAH3194072.1"/>
    <property type="molecule type" value="Genomic_DNA"/>
</dbReference>
<accession>A0ABN8SR60</accession>
<evidence type="ECO:0000256" key="7">
    <source>
        <dbReference type="SAM" id="Phobius"/>
    </source>
</evidence>
<evidence type="ECO:0000313" key="9">
    <source>
        <dbReference type="EMBL" id="CAH3194072.1"/>
    </source>
</evidence>
<keyword evidence="6" id="KW-0675">Receptor</keyword>
<dbReference type="CDD" id="cd00637">
    <property type="entry name" value="7tm_classA_rhodopsin-like"/>
    <property type="match status" value="1"/>
</dbReference>
<feature type="transmembrane region" description="Helical" evidence="7">
    <location>
        <begin position="136"/>
        <end position="154"/>
    </location>
</feature>
<evidence type="ECO:0000256" key="2">
    <source>
        <dbReference type="ARBA" id="ARBA00022475"/>
    </source>
</evidence>
<feature type="non-terminal residue" evidence="9">
    <location>
        <position position="1"/>
    </location>
</feature>
<dbReference type="Gene3D" id="1.20.1070.10">
    <property type="entry name" value="Rhodopsin 7-helix transmembrane proteins"/>
    <property type="match status" value="1"/>
</dbReference>
<comment type="similarity">
    <text evidence="6">Belongs to the G-protein coupled receptor 1 family.</text>
</comment>
<dbReference type="Pfam" id="PF00001">
    <property type="entry name" value="7tm_1"/>
    <property type="match status" value="2"/>
</dbReference>
<protein>
    <recommendedName>
        <fullName evidence="8">G-protein coupled receptors family 1 profile domain-containing protein</fullName>
    </recommendedName>
</protein>
<keyword evidence="3 6" id="KW-0812">Transmembrane</keyword>
<feature type="transmembrane region" description="Helical" evidence="7">
    <location>
        <begin position="297"/>
        <end position="318"/>
    </location>
</feature>
<comment type="subcellular location">
    <subcellularLocation>
        <location evidence="1">Cell membrane</location>
        <topology evidence="1">Multi-pass membrane protein</topology>
    </subcellularLocation>
</comment>
<dbReference type="PROSITE" id="PS00237">
    <property type="entry name" value="G_PROTEIN_RECEP_F1_1"/>
    <property type="match status" value="1"/>
</dbReference>
<proteinExistence type="inferred from homology"/>
<evidence type="ECO:0000256" key="6">
    <source>
        <dbReference type="RuleBase" id="RU000688"/>
    </source>
</evidence>
<keyword evidence="6" id="KW-0807">Transducer</keyword>
<feature type="domain" description="G-protein coupled receptors family 1 profile" evidence="8">
    <location>
        <begin position="69"/>
        <end position="315"/>
    </location>
</feature>
<evidence type="ECO:0000313" key="10">
    <source>
        <dbReference type="Proteomes" id="UP001159427"/>
    </source>
</evidence>
<dbReference type="PROSITE" id="PS50262">
    <property type="entry name" value="G_PROTEIN_RECEP_F1_2"/>
    <property type="match status" value="1"/>
</dbReference>
<keyword evidence="5 7" id="KW-0472">Membrane</keyword>